<evidence type="ECO:0000256" key="1">
    <source>
        <dbReference type="ARBA" id="ARBA00000971"/>
    </source>
</evidence>
<feature type="domain" description="PPIase FKBP-type" evidence="8">
    <location>
        <begin position="74"/>
        <end position="161"/>
    </location>
</feature>
<dbReference type="Pfam" id="PF01346">
    <property type="entry name" value="FKBP_N"/>
    <property type="match status" value="1"/>
</dbReference>
<dbReference type="AlphaFoldDB" id="A0A6J4S9U6"/>
<comment type="catalytic activity">
    <reaction evidence="1 5 6">
        <text>[protein]-peptidylproline (omega=180) = [protein]-peptidylproline (omega=0)</text>
        <dbReference type="Rhea" id="RHEA:16237"/>
        <dbReference type="Rhea" id="RHEA-COMP:10747"/>
        <dbReference type="Rhea" id="RHEA-COMP:10748"/>
        <dbReference type="ChEBI" id="CHEBI:83833"/>
        <dbReference type="ChEBI" id="CHEBI:83834"/>
        <dbReference type="EC" id="5.2.1.8"/>
    </reaction>
</comment>
<accession>A0A6J4S9U6</accession>
<dbReference type="InterPro" id="IPR000774">
    <property type="entry name" value="PPIase_FKBP_N"/>
</dbReference>
<proteinExistence type="inferred from homology"/>
<dbReference type="InterPro" id="IPR046357">
    <property type="entry name" value="PPIase_dom_sf"/>
</dbReference>
<keyword evidence="4 5" id="KW-0413">Isomerase</keyword>
<feature type="signal peptide" evidence="7">
    <location>
        <begin position="1"/>
        <end position="26"/>
    </location>
</feature>
<evidence type="ECO:0000256" key="5">
    <source>
        <dbReference type="PROSITE-ProRule" id="PRU00277"/>
    </source>
</evidence>
<dbReference type="Pfam" id="PF00254">
    <property type="entry name" value="FKBP_C"/>
    <property type="match status" value="1"/>
</dbReference>
<evidence type="ECO:0000259" key="8">
    <source>
        <dbReference type="PROSITE" id="PS50059"/>
    </source>
</evidence>
<dbReference type="Gene3D" id="3.10.50.40">
    <property type="match status" value="1"/>
</dbReference>
<evidence type="ECO:0000256" key="3">
    <source>
        <dbReference type="ARBA" id="ARBA00023110"/>
    </source>
</evidence>
<reference evidence="9" key="1">
    <citation type="submission" date="2020-02" db="EMBL/GenBank/DDBJ databases">
        <authorList>
            <person name="Meier V. D."/>
        </authorList>
    </citation>
    <scope>NUCLEOTIDE SEQUENCE</scope>
    <source>
        <strain evidence="9">AVDCRST_MAG39</strain>
    </source>
</reference>
<evidence type="ECO:0000256" key="6">
    <source>
        <dbReference type="RuleBase" id="RU003915"/>
    </source>
</evidence>
<evidence type="ECO:0000256" key="2">
    <source>
        <dbReference type="ARBA" id="ARBA00006577"/>
    </source>
</evidence>
<dbReference type="GO" id="GO:0006457">
    <property type="term" value="P:protein folding"/>
    <property type="evidence" value="ECO:0007669"/>
    <property type="project" value="InterPro"/>
</dbReference>
<evidence type="ECO:0000256" key="7">
    <source>
        <dbReference type="SAM" id="SignalP"/>
    </source>
</evidence>
<sequence length="183" mass="18512">MRRGAVTRLWVGLGFLSLLGAGLAYAGTTRDAVAAASPQAFLASNARADGVVTTTSGLQYRVVRQGRGAKATPADLALVNYRGKLLDGTVFDETPAGQRGTPMPVGGLIPGFVEALTLMSPGAKYEIWIPPQLAYGPEGTPGGPIPGDAVLNFDVELVEVAPGAAAQGMFGPPPGGGGLPPGM</sequence>
<protein>
    <recommendedName>
        <fullName evidence="6">Peptidyl-prolyl cis-trans isomerase</fullName>
        <ecNumber evidence="6">5.2.1.8</ecNumber>
    </recommendedName>
</protein>
<dbReference type="PROSITE" id="PS50059">
    <property type="entry name" value="FKBP_PPIASE"/>
    <property type="match status" value="1"/>
</dbReference>
<keyword evidence="3 5" id="KW-0697">Rotamase</keyword>
<gene>
    <name evidence="9" type="ORF">AVDCRST_MAG39-485</name>
</gene>
<comment type="similarity">
    <text evidence="2 6">Belongs to the FKBP-type PPIase family.</text>
</comment>
<evidence type="ECO:0000313" key="9">
    <source>
        <dbReference type="EMBL" id="CAA9486346.1"/>
    </source>
</evidence>
<dbReference type="SUPFAM" id="SSF54534">
    <property type="entry name" value="FKBP-like"/>
    <property type="match status" value="1"/>
</dbReference>
<keyword evidence="7" id="KW-0732">Signal</keyword>
<organism evidence="9">
    <name type="scientific">uncultured Sphingomonadaceae bacterium</name>
    <dbReference type="NCBI Taxonomy" id="169976"/>
    <lineage>
        <taxon>Bacteria</taxon>
        <taxon>Pseudomonadati</taxon>
        <taxon>Pseudomonadota</taxon>
        <taxon>Alphaproteobacteria</taxon>
        <taxon>Sphingomonadales</taxon>
        <taxon>Sphingomonadaceae</taxon>
        <taxon>environmental samples</taxon>
    </lineage>
</organism>
<dbReference type="EC" id="5.2.1.8" evidence="6"/>
<dbReference type="InterPro" id="IPR001179">
    <property type="entry name" value="PPIase_FKBP_dom"/>
</dbReference>
<feature type="chain" id="PRO_5026722823" description="Peptidyl-prolyl cis-trans isomerase" evidence="7">
    <location>
        <begin position="27"/>
        <end position="183"/>
    </location>
</feature>
<dbReference type="EMBL" id="CADCVW010000021">
    <property type="protein sequence ID" value="CAA9486346.1"/>
    <property type="molecule type" value="Genomic_DNA"/>
</dbReference>
<dbReference type="PANTHER" id="PTHR43811">
    <property type="entry name" value="FKBP-TYPE PEPTIDYL-PROLYL CIS-TRANS ISOMERASE FKPA"/>
    <property type="match status" value="1"/>
</dbReference>
<dbReference type="GO" id="GO:0003755">
    <property type="term" value="F:peptidyl-prolyl cis-trans isomerase activity"/>
    <property type="evidence" value="ECO:0007669"/>
    <property type="project" value="UniProtKB-UniRule"/>
</dbReference>
<dbReference type="PANTHER" id="PTHR43811:SF19">
    <property type="entry name" value="39 KDA FK506-BINDING NUCLEAR PROTEIN"/>
    <property type="match status" value="1"/>
</dbReference>
<evidence type="ECO:0000256" key="4">
    <source>
        <dbReference type="ARBA" id="ARBA00023235"/>
    </source>
</evidence>
<name>A0A6J4S9U6_9SPHN</name>